<gene>
    <name evidence="2" type="ORF">DPMN_031895</name>
</gene>
<organism evidence="2 3">
    <name type="scientific">Dreissena polymorpha</name>
    <name type="common">Zebra mussel</name>
    <name type="synonym">Mytilus polymorpha</name>
    <dbReference type="NCBI Taxonomy" id="45954"/>
    <lineage>
        <taxon>Eukaryota</taxon>
        <taxon>Metazoa</taxon>
        <taxon>Spiralia</taxon>
        <taxon>Lophotrochozoa</taxon>
        <taxon>Mollusca</taxon>
        <taxon>Bivalvia</taxon>
        <taxon>Autobranchia</taxon>
        <taxon>Heteroconchia</taxon>
        <taxon>Euheterodonta</taxon>
        <taxon>Imparidentia</taxon>
        <taxon>Neoheterodontei</taxon>
        <taxon>Myida</taxon>
        <taxon>Dreissenoidea</taxon>
        <taxon>Dreissenidae</taxon>
        <taxon>Dreissena</taxon>
    </lineage>
</organism>
<dbReference type="AlphaFoldDB" id="A0A9D4M3B0"/>
<evidence type="ECO:0000256" key="1">
    <source>
        <dbReference type="SAM" id="MobiDB-lite"/>
    </source>
</evidence>
<dbReference type="Proteomes" id="UP000828390">
    <property type="component" value="Unassembled WGS sequence"/>
</dbReference>
<dbReference type="EMBL" id="JAIWYP010000002">
    <property type="protein sequence ID" value="KAH3868743.1"/>
    <property type="molecule type" value="Genomic_DNA"/>
</dbReference>
<protein>
    <submittedName>
        <fullName evidence="2">Uncharacterized protein</fullName>
    </submittedName>
</protein>
<evidence type="ECO:0000313" key="3">
    <source>
        <dbReference type="Proteomes" id="UP000828390"/>
    </source>
</evidence>
<evidence type="ECO:0000313" key="2">
    <source>
        <dbReference type="EMBL" id="KAH3868743.1"/>
    </source>
</evidence>
<name>A0A9D4M3B0_DREPO</name>
<accession>A0A9D4M3B0</accession>
<reference evidence="2" key="1">
    <citation type="journal article" date="2019" name="bioRxiv">
        <title>The Genome of the Zebra Mussel, Dreissena polymorpha: A Resource for Invasive Species Research.</title>
        <authorList>
            <person name="McCartney M.A."/>
            <person name="Auch B."/>
            <person name="Kono T."/>
            <person name="Mallez S."/>
            <person name="Zhang Y."/>
            <person name="Obille A."/>
            <person name="Becker A."/>
            <person name="Abrahante J.E."/>
            <person name="Garbe J."/>
            <person name="Badalamenti J.P."/>
            <person name="Herman A."/>
            <person name="Mangelson H."/>
            <person name="Liachko I."/>
            <person name="Sullivan S."/>
            <person name="Sone E.D."/>
            <person name="Koren S."/>
            <person name="Silverstein K.A.T."/>
            <person name="Beckman K.B."/>
            <person name="Gohl D.M."/>
        </authorList>
    </citation>
    <scope>NUCLEOTIDE SEQUENCE</scope>
    <source>
        <strain evidence="2">Duluth1</strain>
        <tissue evidence="2">Whole animal</tissue>
    </source>
</reference>
<keyword evidence="3" id="KW-1185">Reference proteome</keyword>
<proteinExistence type="predicted"/>
<comment type="caution">
    <text evidence="2">The sequence shown here is derived from an EMBL/GenBank/DDBJ whole genome shotgun (WGS) entry which is preliminary data.</text>
</comment>
<reference evidence="2" key="2">
    <citation type="submission" date="2020-11" db="EMBL/GenBank/DDBJ databases">
        <authorList>
            <person name="McCartney M.A."/>
            <person name="Auch B."/>
            <person name="Kono T."/>
            <person name="Mallez S."/>
            <person name="Becker A."/>
            <person name="Gohl D.M."/>
            <person name="Silverstein K.A.T."/>
            <person name="Koren S."/>
            <person name="Bechman K.B."/>
            <person name="Herman A."/>
            <person name="Abrahante J.E."/>
            <person name="Garbe J."/>
        </authorList>
    </citation>
    <scope>NUCLEOTIDE SEQUENCE</scope>
    <source>
        <strain evidence="2">Duluth1</strain>
        <tissue evidence="2">Whole animal</tissue>
    </source>
</reference>
<feature type="compositionally biased region" description="Basic and acidic residues" evidence="1">
    <location>
        <begin position="89"/>
        <end position="98"/>
    </location>
</feature>
<feature type="region of interest" description="Disordered" evidence="1">
    <location>
        <begin position="1"/>
        <end position="98"/>
    </location>
</feature>
<sequence>MEVNPRKGQPLRNIPLTQDTLANQPPKAQPSASTSISRKSSHDVKEREEDEGSLSLIEAQAALMRSQGTPPPLVLSSTKTRPRRAATRAKPEDAPAMLEMRDSMKATNALLERLVQAQEISHA</sequence>